<evidence type="ECO:0000313" key="2">
    <source>
        <dbReference type="EMBL" id="CAK8995089.1"/>
    </source>
</evidence>
<evidence type="ECO:0000313" key="3">
    <source>
        <dbReference type="Proteomes" id="UP001642484"/>
    </source>
</evidence>
<evidence type="ECO:0000256" key="1">
    <source>
        <dbReference type="SAM" id="MobiDB-lite"/>
    </source>
</evidence>
<organism evidence="2 3">
    <name type="scientific">Durusdinium trenchii</name>
    <dbReference type="NCBI Taxonomy" id="1381693"/>
    <lineage>
        <taxon>Eukaryota</taxon>
        <taxon>Sar</taxon>
        <taxon>Alveolata</taxon>
        <taxon>Dinophyceae</taxon>
        <taxon>Suessiales</taxon>
        <taxon>Symbiodiniaceae</taxon>
        <taxon>Durusdinium</taxon>
    </lineage>
</organism>
<accession>A0ABP0I0V7</accession>
<comment type="caution">
    <text evidence="2">The sequence shown here is derived from an EMBL/GenBank/DDBJ whole genome shotgun (WGS) entry which is preliminary data.</text>
</comment>
<protein>
    <submittedName>
        <fullName evidence="2">Uncharacterized protein</fullName>
    </submittedName>
</protein>
<dbReference type="EMBL" id="CAXAMN010001558">
    <property type="protein sequence ID" value="CAK8995089.1"/>
    <property type="molecule type" value="Genomic_DNA"/>
</dbReference>
<name>A0ABP0I0V7_9DINO</name>
<proteinExistence type="predicted"/>
<reference evidence="2 3" key="1">
    <citation type="submission" date="2024-02" db="EMBL/GenBank/DDBJ databases">
        <authorList>
            <person name="Chen Y."/>
            <person name="Shah S."/>
            <person name="Dougan E. K."/>
            <person name="Thang M."/>
            <person name="Chan C."/>
        </authorList>
    </citation>
    <scope>NUCLEOTIDE SEQUENCE [LARGE SCALE GENOMIC DNA]</scope>
</reference>
<feature type="compositionally biased region" description="Low complexity" evidence="1">
    <location>
        <begin position="127"/>
        <end position="139"/>
    </location>
</feature>
<sequence length="305" mass="33298">MGPYAQPFMAAPKKEKLGRPLLASNAALSWFTERATMDDRFAQWTSTSPRELQDARARYFAIGFPHGCNNSSHDMWSTFYEGHRPRQWQGSTDAAMMEGFQPLEIHTARLPELGVCSPEPVDGGVAGHVSSVGSRSARSTGRKPGNVEGASNASTRIATDASRASSGGVPAGAPSGASVSSRQRCNSSCSYVQRLDTLRRVQPRPRVAGPVRKLDWDMFTARGVLREFEKSGAKLEDAILNLYGPHLHLDHDPHHPCDAKQEVSAQKDFDFEATGQRAIFPTVMPGAKPYAYGERRRKKGKGNGT</sequence>
<dbReference type="Proteomes" id="UP001642484">
    <property type="component" value="Unassembled WGS sequence"/>
</dbReference>
<keyword evidence="3" id="KW-1185">Reference proteome</keyword>
<feature type="region of interest" description="Disordered" evidence="1">
    <location>
        <begin position="119"/>
        <end position="183"/>
    </location>
</feature>
<gene>
    <name evidence="2" type="ORF">CCMP2556_LOCUS3898</name>
</gene>
<feature type="compositionally biased region" description="Low complexity" evidence="1">
    <location>
        <begin position="161"/>
        <end position="182"/>
    </location>
</feature>